<dbReference type="PATRIC" id="fig|931089.4.peg.906"/>
<name>A0A0M4CP03_9CORY</name>
<dbReference type="Gene3D" id="3.50.30.50">
    <property type="entry name" value="Putative cyclase"/>
    <property type="match status" value="1"/>
</dbReference>
<dbReference type="KEGG" id="cdx:CDES_04485"/>
<dbReference type="AlphaFoldDB" id="A0A0M4CP03"/>
<dbReference type="GO" id="GO:0019441">
    <property type="term" value="P:L-tryptophan catabolic process to kynurenine"/>
    <property type="evidence" value="ECO:0007669"/>
    <property type="project" value="InterPro"/>
</dbReference>
<dbReference type="Pfam" id="PF04199">
    <property type="entry name" value="Cyclase"/>
    <property type="match status" value="1"/>
</dbReference>
<dbReference type="PANTHER" id="PTHR31118:SF12">
    <property type="entry name" value="CYCLASE-LIKE PROTEIN 2"/>
    <property type="match status" value="1"/>
</dbReference>
<dbReference type="InterPro" id="IPR037175">
    <property type="entry name" value="KFase_sf"/>
</dbReference>
<evidence type="ECO:0008006" key="3">
    <source>
        <dbReference type="Google" id="ProtNLM"/>
    </source>
</evidence>
<dbReference type="InterPro" id="IPR007325">
    <property type="entry name" value="KFase/CYL"/>
</dbReference>
<dbReference type="PANTHER" id="PTHR31118">
    <property type="entry name" value="CYCLASE-LIKE PROTEIN 2"/>
    <property type="match status" value="1"/>
</dbReference>
<sequence>MRVIDLSHAFAPGQPHFPGDPDQEIKTVSTIENEGFLMHQYTLVGSWGTHVDAPAHFDPQGRTLDQIPIEETHLPLYCIDLTEPLCTAEKSHTFEQNHGTIQPKSFVALHTGWTWGNNGTAPGWTIEALNLLHTKGITAIGHDLPDTDPTLRAQRWWLTRDHWQIENLTNLHHIPATGATIICPWPVPKGGASFPVRPIALIP</sequence>
<dbReference type="OrthoDB" id="7067800at2"/>
<proteinExistence type="predicted"/>
<evidence type="ECO:0000313" key="2">
    <source>
        <dbReference type="Proteomes" id="UP000068067"/>
    </source>
</evidence>
<protein>
    <recommendedName>
        <fullName evidence="3">Cyclase</fullName>
    </recommendedName>
</protein>
<dbReference type="RefSeq" id="WP_053544431.1">
    <property type="nucleotide sequence ID" value="NZ_CP009220.1"/>
</dbReference>
<dbReference type="SUPFAM" id="SSF102198">
    <property type="entry name" value="Putative cyclase"/>
    <property type="match status" value="1"/>
</dbReference>
<evidence type="ECO:0000313" key="1">
    <source>
        <dbReference type="EMBL" id="ALC05342.1"/>
    </source>
</evidence>
<gene>
    <name evidence="1" type="ORF">CDES_04485</name>
</gene>
<dbReference type="EMBL" id="CP009220">
    <property type="protein sequence ID" value="ALC05342.1"/>
    <property type="molecule type" value="Genomic_DNA"/>
</dbReference>
<reference evidence="1 2" key="1">
    <citation type="submission" date="2014-08" db="EMBL/GenBank/DDBJ databases">
        <title>Complete genome sequence of Corynebacterium deserti GIMN1.010 (=DSM 45689), isolated from desert sand in western China.</title>
        <authorList>
            <person name="Ruckert C."/>
            <person name="Albersmeier A."/>
            <person name="Kalinowski J."/>
        </authorList>
    </citation>
    <scope>NUCLEOTIDE SEQUENCE [LARGE SCALE GENOMIC DNA]</scope>
    <source>
        <strain evidence="1 2">GIMN1.010</strain>
    </source>
</reference>
<keyword evidence="2" id="KW-1185">Reference proteome</keyword>
<accession>A0A0M4CP03</accession>
<organism evidence="1 2">
    <name type="scientific">Corynebacterium deserti GIMN1.010</name>
    <dbReference type="NCBI Taxonomy" id="931089"/>
    <lineage>
        <taxon>Bacteria</taxon>
        <taxon>Bacillati</taxon>
        <taxon>Actinomycetota</taxon>
        <taxon>Actinomycetes</taxon>
        <taxon>Mycobacteriales</taxon>
        <taxon>Corynebacteriaceae</taxon>
        <taxon>Corynebacterium</taxon>
    </lineage>
</organism>
<dbReference type="GO" id="GO:0004061">
    <property type="term" value="F:arylformamidase activity"/>
    <property type="evidence" value="ECO:0007669"/>
    <property type="project" value="InterPro"/>
</dbReference>
<dbReference type="STRING" id="931089.CDES_04485"/>
<dbReference type="Proteomes" id="UP000068067">
    <property type="component" value="Chromosome"/>
</dbReference>